<dbReference type="RefSeq" id="WP_120552391.1">
    <property type="nucleotide sequence ID" value="NZ_RAWM01000183.1"/>
</dbReference>
<gene>
    <name evidence="2" type="ORF">D7X96_36390</name>
</gene>
<feature type="transmembrane region" description="Helical" evidence="1">
    <location>
        <begin position="31"/>
        <end position="47"/>
    </location>
</feature>
<organism evidence="2 3">
    <name type="scientific">Corallococcus interemptor</name>
    <dbReference type="NCBI Taxonomy" id="2316720"/>
    <lineage>
        <taxon>Bacteria</taxon>
        <taxon>Pseudomonadati</taxon>
        <taxon>Myxococcota</taxon>
        <taxon>Myxococcia</taxon>
        <taxon>Myxococcales</taxon>
        <taxon>Cystobacterineae</taxon>
        <taxon>Myxococcaceae</taxon>
        <taxon>Corallococcus</taxon>
    </lineage>
</organism>
<accession>A0A3A8Q1Q3</accession>
<keyword evidence="3" id="KW-1185">Reference proteome</keyword>
<reference evidence="3" key="1">
    <citation type="submission" date="2018-09" db="EMBL/GenBank/DDBJ databases">
        <authorList>
            <person name="Livingstone P.G."/>
            <person name="Whitworth D.E."/>
        </authorList>
    </citation>
    <scope>NUCLEOTIDE SEQUENCE [LARGE SCALE GENOMIC DNA]</scope>
    <source>
        <strain evidence="3">AB047A</strain>
    </source>
</reference>
<dbReference type="AlphaFoldDB" id="A0A3A8Q1Q3"/>
<keyword evidence="1" id="KW-0812">Transmembrane</keyword>
<feature type="transmembrane region" description="Helical" evidence="1">
    <location>
        <begin position="68"/>
        <end position="87"/>
    </location>
</feature>
<evidence type="ECO:0000313" key="3">
    <source>
        <dbReference type="Proteomes" id="UP000282656"/>
    </source>
</evidence>
<evidence type="ECO:0000313" key="2">
    <source>
        <dbReference type="EMBL" id="RKH58772.1"/>
    </source>
</evidence>
<evidence type="ECO:0000256" key="1">
    <source>
        <dbReference type="SAM" id="Phobius"/>
    </source>
</evidence>
<keyword evidence="1" id="KW-1133">Transmembrane helix</keyword>
<sequence length="109" mass="11855">MGLGPIILFLLFMGAEKVVNRIAKRPLMNGAAWYLGAAAVLFVWTWMRGNSLIAERAGEGAMGMQAEFLGRVIGHFLLPVGAAIHYARKFERTPQSHDIEEATGDAPDA</sequence>
<dbReference type="OrthoDB" id="5536866at2"/>
<name>A0A3A8Q1Q3_9BACT</name>
<dbReference type="Proteomes" id="UP000282656">
    <property type="component" value="Unassembled WGS sequence"/>
</dbReference>
<comment type="caution">
    <text evidence="2">The sequence shown here is derived from an EMBL/GenBank/DDBJ whole genome shotgun (WGS) entry which is preliminary data.</text>
</comment>
<keyword evidence="1" id="KW-0472">Membrane</keyword>
<dbReference type="EMBL" id="RAWM01000183">
    <property type="protein sequence ID" value="RKH58772.1"/>
    <property type="molecule type" value="Genomic_DNA"/>
</dbReference>
<protein>
    <submittedName>
        <fullName evidence="2">Uncharacterized protein</fullName>
    </submittedName>
</protein>
<proteinExistence type="predicted"/>